<proteinExistence type="predicted"/>
<keyword evidence="3" id="KW-1185">Reference proteome</keyword>
<feature type="region of interest" description="Disordered" evidence="1">
    <location>
        <begin position="147"/>
        <end position="168"/>
    </location>
</feature>
<feature type="compositionally biased region" description="Basic and acidic residues" evidence="1">
    <location>
        <begin position="150"/>
        <end position="168"/>
    </location>
</feature>
<dbReference type="SUPFAM" id="SSF48403">
    <property type="entry name" value="Ankyrin repeat"/>
    <property type="match status" value="1"/>
</dbReference>
<evidence type="ECO:0000313" key="2">
    <source>
        <dbReference type="EMBL" id="SOB74497.1"/>
    </source>
</evidence>
<gene>
    <name evidence="2" type="ORF">BQ9231_00614</name>
</gene>
<organism evidence="2">
    <name type="scientific">Cedratvirus lausannensis</name>
    <dbReference type="NCBI Taxonomy" id="2023205"/>
    <lineage>
        <taxon>Viruses</taxon>
        <taxon>Pithoviruses</taxon>
        <taxon>Orthocedratvirinae</taxon>
        <taxon>Alphacedratvirus</taxon>
        <taxon>Alphacedratvirus francolausannense</taxon>
    </lineage>
</organism>
<accession>A0A285PZ29</accession>
<evidence type="ECO:0000256" key="1">
    <source>
        <dbReference type="SAM" id="MobiDB-lite"/>
    </source>
</evidence>
<reference evidence="2" key="1">
    <citation type="submission" date="2017-08" db="EMBL/GenBank/DDBJ databases">
        <authorList>
            <person name="de Groot N.N."/>
        </authorList>
    </citation>
    <scope>NUCLEOTIDE SEQUENCE</scope>
</reference>
<dbReference type="InterPro" id="IPR036770">
    <property type="entry name" value="Ankyrin_rpt-contain_sf"/>
</dbReference>
<sequence>MSVLDEVKQIKKVIEKCDSGFLEEAKVLLRELSAPKVTINDLAVIYSSLPTLKLLKEENLLFPCSELLGHACWQPNNVEIMEFLLSAGFSLDEGCYKYAAESGTLDNIMWLQSKNCPLPKTLDLTVVEEMGYTDIIDHLKSLGVGSDDSDLTKPDGLDSAKIEGEEAN</sequence>
<evidence type="ECO:0000313" key="3">
    <source>
        <dbReference type="Proteomes" id="UP000274850"/>
    </source>
</evidence>
<dbReference type="EMBL" id="LT907979">
    <property type="protein sequence ID" value="SOB74497.1"/>
    <property type="molecule type" value="Genomic_DNA"/>
</dbReference>
<name>A0A285PZ29_9VIRU</name>
<dbReference type="Proteomes" id="UP000274850">
    <property type="component" value="Segment"/>
</dbReference>
<evidence type="ECO:0008006" key="4">
    <source>
        <dbReference type="Google" id="ProtNLM"/>
    </source>
</evidence>
<protein>
    <recommendedName>
        <fullName evidence="4">Ankyrin repeat</fullName>
    </recommendedName>
</protein>